<sequence>MVSVASANHVPPCSLACLIFCHVLAHNTVMTSASVLRAACPPALCDCGRDALLGEPSSAQARVLLLTKPEEARLLQRLEAITSLEDLHHMQRRLFEQLGIRLTVQPGASEVRSMRGFEICVAEQPGLCRKTRQSIPAAVRRGLQRTPEIAYRILDEHDLFGL</sequence>
<name>A0A1H7SCL2_9GAMM</name>
<evidence type="ECO:0000313" key="1">
    <source>
        <dbReference type="EMBL" id="SEL70039.1"/>
    </source>
</evidence>
<evidence type="ECO:0008006" key="3">
    <source>
        <dbReference type="Google" id="ProtNLM"/>
    </source>
</evidence>
<dbReference type="Proteomes" id="UP000185766">
    <property type="component" value="Unassembled WGS sequence"/>
</dbReference>
<proteinExistence type="predicted"/>
<evidence type="ECO:0000313" key="2">
    <source>
        <dbReference type="Proteomes" id="UP000185766"/>
    </source>
</evidence>
<dbReference type="EMBL" id="FOAS01000018">
    <property type="protein sequence ID" value="SEL70039.1"/>
    <property type="molecule type" value="Genomic_DNA"/>
</dbReference>
<gene>
    <name evidence="1" type="ORF">SAMN05216214_11830</name>
</gene>
<protein>
    <recommendedName>
        <fullName evidence="3">Ribosomal protein S3AE</fullName>
    </recommendedName>
</protein>
<keyword evidence="2" id="KW-1185">Reference proteome</keyword>
<dbReference type="AlphaFoldDB" id="A0A1H7SCL2"/>
<organism evidence="1 2">
    <name type="scientific">Atopomonas hussainii</name>
    <dbReference type="NCBI Taxonomy" id="1429083"/>
    <lineage>
        <taxon>Bacteria</taxon>
        <taxon>Pseudomonadati</taxon>
        <taxon>Pseudomonadota</taxon>
        <taxon>Gammaproteobacteria</taxon>
        <taxon>Pseudomonadales</taxon>
        <taxon>Pseudomonadaceae</taxon>
        <taxon>Atopomonas</taxon>
    </lineage>
</organism>
<accession>A0A1H7SCL2</accession>
<reference evidence="1 2" key="1">
    <citation type="submission" date="2016-10" db="EMBL/GenBank/DDBJ databases">
        <authorList>
            <person name="de Groot N.N."/>
        </authorList>
    </citation>
    <scope>NUCLEOTIDE SEQUENCE [LARGE SCALE GENOMIC DNA]</scope>
    <source>
        <strain evidence="1 2">JCM 19513</strain>
    </source>
</reference>